<organism evidence="3 4">
    <name type="scientific">Acanthoscelides obtectus</name>
    <name type="common">Bean weevil</name>
    <name type="synonym">Bruchus obtectus</name>
    <dbReference type="NCBI Taxonomy" id="200917"/>
    <lineage>
        <taxon>Eukaryota</taxon>
        <taxon>Metazoa</taxon>
        <taxon>Ecdysozoa</taxon>
        <taxon>Arthropoda</taxon>
        <taxon>Hexapoda</taxon>
        <taxon>Insecta</taxon>
        <taxon>Pterygota</taxon>
        <taxon>Neoptera</taxon>
        <taxon>Endopterygota</taxon>
        <taxon>Coleoptera</taxon>
        <taxon>Polyphaga</taxon>
        <taxon>Cucujiformia</taxon>
        <taxon>Chrysomeloidea</taxon>
        <taxon>Chrysomelidae</taxon>
        <taxon>Bruchinae</taxon>
        <taxon>Bruchini</taxon>
        <taxon>Acanthoscelides</taxon>
    </lineage>
</organism>
<protein>
    <recommendedName>
        <fullName evidence="5">Transposable element P transposase</fullName>
    </recommendedName>
</protein>
<keyword evidence="4" id="KW-1185">Reference proteome</keyword>
<comment type="caution">
    <text evidence="3">The sequence shown here is derived from an EMBL/GenBank/DDBJ whole genome shotgun (WGS) entry which is preliminary data.</text>
</comment>
<dbReference type="Proteomes" id="UP001152888">
    <property type="component" value="Unassembled WGS sequence"/>
</dbReference>
<evidence type="ECO:0000313" key="4">
    <source>
        <dbReference type="Proteomes" id="UP001152888"/>
    </source>
</evidence>
<evidence type="ECO:0008006" key="5">
    <source>
        <dbReference type="Google" id="ProtNLM"/>
    </source>
</evidence>
<gene>
    <name evidence="3" type="ORF">ACAOBT_LOCUS32703</name>
</gene>
<reference evidence="3" key="1">
    <citation type="submission" date="2022-03" db="EMBL/GenBank/DDBJ databases">
        <authorList>
            <person name="Sayadi A."/>
        </authorList>
    </citation>
    <scope>NUCLEOTIDE SEQUENCE</scope>
</reference>
<feature type="domain" description="Transposable element P transposase-like RNase H" evidence="2">
    <location>
        <begin position="261"/>
        <end position="364"/>
    </location>
</feature>
<dbReference type="InterPro" id="IPR021896">
    <property type="entry name" value="THAP9-like_HTH"/>
</dbReference>
<sequence>MTKRQEISSRRSRDEKLRDKEQEQLLKALQTSIDDYSSYQKSTCFQNYLDFLTVFSSWQCPYGWHKIVQDKVTSFKLEYKPAPIITHSVIVDKDLNVKTYMYSQELLLNSGNIKTPFLLSNIHHLDGVLHVLSENADASREYSGKYQFRATINLAYNILNSTELFTDEETHTVIEFICDQLKLAISQKNRYSYSSETIVFCSMLNTISPHPYRFIRSHGALILPHQNTLKSICNTLMVDPVPDERYNFLGYAKNLFRFIKHGEEYMILLMDEIHIQPYLDFKGGKIVGTSINNTSLATTAYVFMISSFCSNFKEVVQICPVSKIDHNLLYNRTKKIIIGLEELGYTFFCVVSDNNALNSKAMAHFSPDNKTSIVYPYPLDKKHPLFFLFDTVHLLKCIRNNWLNSKPDQILTYPDFETHEVNVVSFKSLKTLYQMESHKILKNGYGLTLKALHPTNLENVHLALEIFNPFVIGAVSRFGKNIRHFEKTAKYTDIIWKWWRIVNVKSPLKGKWLNDLYAEPIVCSNSDGQGDDSKLKFLQKMLD</sequence>
<dbReference type="Pfam" id="PF12017">
    <property type="entry name" value="Tnp_P_element"/>
    <property type="match status" value="1"/>
</dbReference>
<dbReference type="Pfam" id="PF21787">
    <property type="entry name" value="TNP-like_RNaseH_N"/>
    <property type="match status" value="1"/>
</dbReference>
<name>A0A9P0Q6P6_ACAOB</name>
<evidence type="ECO:0000259" key="1">
    <source>
        <dbReference type="Pfam" id="PF12017"/>
    </source>
</evidence>
<dbReference type="OrthoDB" id="6771146at2759"/>
<accession>A0A9P0Q6P6</accession>
<feature type="domain" description="THAP9-like helix-turn-helix" evidence="1">
    <location>
        <begin position="167"/>
        <end position="230"/>
    </location>
</feature>
<evidence type="ECO:0000259" key="2">
    <source>
        <dbReference type="Pfam" id="PF21787"/>
    </source>
</evidence>
<dbReference type="InterPro" id="IPR048365">
    <property type="entry name" value="TNP-like_RNaseH_N"/>
</dbReference>
<evidence type="ECO:0000313" key="3">
    <source>
        <dbReference type="EMBL" id="CAH2012216.1"/>
    </source>
</evidence>
<dbReference type="EMBL" id="CAKOFQ010008153">
    <property type="protein sequence ID" value="CAH2012216.1"/>
    <property type="molecule type" value="Genomic_DNA"/>
</dbReference>
<proteinExistence type="predicted"/>
<dbReference type="AlphaFoldDB" id="A0A9P0Q6P6"/>